<dbReference type="AlphaFoldDB" id="A0A2A6CQG9"/>
<reference evidence="1" key="2">
    <citation type="submission" date="2022-06" db="UniProtKB">
        <authorList>
            <consortium name="EnsemblMetazoa"/>
        </authorList>
    </citation>
    <scope>IDENTIFICATION</scope>
    <source>
        <strain evidence="1">PS312</strain>
    </source>
</reference>
<proteinExistence type="predicted"/>
<sequence length="63" mass="7185">MSDKTRRLQRKLMHMLLALVPINILVIPLGVQAYSMIAMALTPDITNIFYCIQMKHTPSCILL</sequence>
<organism evidence="1 2">
    <name type="scientific">Pristionchus pacificus</name>
    <name type="common">Parasitic nematode worm</name>
    <dbReference type="NCBI Taxonomy" id="54126"/>
    <lineage>
        <taxon>Eukaryota</taxon>
        <taxon>Metazoa</taxon>
        <taxon>Ecdysozoa</taxon>
        <taxon>Nematoda</taxon>
        <taxon>Chromadorea</taxon>
        <taxon>Rhabditida</taxon>
        <taxon>Rhabditina</taxon>
        <taxon>Diplogasteromorpha</taxon>
        <taxon>Diplogasteroidea</taxon>
        <taxon>Neodiplogasteridae</taxon>
        <taxon>Pristionchus</taxon>
    </lineage>
</organism>
<keyword evidence="2" id="KW-1185">Reference proteome</keyword>
<accession>A0A8R1UUI6</accession>
<evidence type="ECO:0000313" key="2">
    <source>
        <dbReference type="Proteomes" id="UP000005239"/>
    </source>
</evidence>
<gene>
    <name evidence="1" type="primary">WBGene00279342</name>
</gene>
<name>A0A2A6CQG9_PRIPA</name>
<evidence type="ECO:0000313" key="1">
    <source>
        <dbReference type="EnsemblMetazoa" id="PPA40973.1"/>
    </source>
</evidence>
<dbReference type="EnsemblMetazoa" id="PPA40973.1">
    <property type="protein sequence ID" value="PPA40973.1"/>
    <property type="gene ID" value="WBGene00279342"/>
</dbReference>
<dbReference type="Proteomes" id="UP000005239">
    <property type="component" value="Unassembled WGS sequence"/>
</dbReference>
<accession>A0A2A6CQG9</accession>
<protein>
    <submittedName>
        <fullName evidence="1">G protein-coupled receptor</fullName>
    </submittedName>
</protein>
<reference evidence="2" key="1">
    <citation type="journal article" date="2008" name="Nat. Genet.">
        <title>The Pristionchus pacificus genome provides a unique perspective on nematode lifestyle and parasitism.</title>
        <authorList>
            <person name="Dieterich C."/>
            <person name="Clifton S.W."/>
            <person name="Schuster L.N."/>
            <person name="Chinwalla A."/>
            <person name="Delehaunty K."/>
            <person name="Dinkelacker I."/>
            <person name="Fulton L."/>
            <person name="Fulton R."/>
            <person name="Godfrey J."/>
            <person name="Minx P."/>
            <person name="Mitreva M."/>
            <person name="Roeseler W."/>
            <person name="Tian H."/>
            <person name="Witte H."/>
            <person name="Yang S.P."/>
            <person name="Wilson R.K."/>
            <person name="Sommer R.J."/>
        </authorList>
    </citation>
    <scope>NUCLEOTIDE SEQUENCE [LARGE SCALE GENOMIC DNA]</scope>
    <source>
        <strain evidence="2">PS312</strain>
    </source>
</reference>